<keyword evidence="5 12" id="KW-1133">Transmembrane helix</keyword>
<dbReference type="InterPro" id="IPR018764">
    <property type="entry name" value="RskA_C"/>
</dbReference>
<evidence type="ECO:0000313" key="14">
    <source>
        <dbReference type="EMBL" id="GAA1938940.1"/>
    </source>
</evidence>
<keyword evidence="4 12" id="KW-0812">Transmembrane</keyword>
<keyword evidence="8" id="KW-0804">Transcription</keyword>
<dbReference type="InterPro" id="IPR041916">
    <property type="entry name" value="Anti_sigma_zinc_sf"/>
</dbReference>
<keyword evidence="7 12" id="KW-0472">Membrane</keyword>
<keyword evidence="15" id="KW-1185">Reference proteome</keyword>
<dbReference type="PANTHER" id="PTHR37461">
    <property type="entry name" value="ANTI-SIGMA-K FACTOR RSKA"/>
    <property type="match status" value="1"/>
</dbReference>
<feature type="domain" description="Anti-sigma K factor RskA C-terminal" evidence="13">
    <location>
        <begin position="158"/>
        <end position="297"/>
    </location>
</feature>
<evidence type="ECO:0000256" key="4">
    <source>
        <dbReference type="ARBA" id="ARBA00022692"/>
    </source>
</evidence>
<evidence type="ECO:0000256" key="8">
    <source>
        <dbReference type="ARBA" id="ARBA00023163"/>
    </source>
</evidence>
<keyword evidence="6" id="KW-0805">Transcription regulation</keyword>
<dbReference type="InterPro" id="IPR051474">
    <property type="entry name" value="Anti-sigma-K/W_factor"/>
</dbReference>
<comment type="caution">
    <text evidence="14">The sequence shown here is derived from an EMBL/GenBank/DDBJ whole genome shotgun (WGS) entry which is preliminary data.</text>
</comment>
<dbReference type="Pfam" id="PF10099">
    <property type="entry name" value="RskA_C"/>
    <property type="match status" value="1"/>
</dbReference>
<comment type="subcellular location">
    <subcellularLocation>
        <location evidence="2">Cell membrane</location>
    </subcellularLocation>
    <subcellularLocation>
        <location evidence="1">Membrane</location>
        <topology evidence="1">Single-pass membrane protein</topology>
    </subcellularLocation>
</comment>
<evidence type="ECO:0000256" key="6">
    <source>
        <dbReference type="ARBA" id="ARBA00023015"/>
    </source>
</evidence>
<proteinExistence type="predicted"/>
<evidence type="ECO:0000256" key="2">
    <source>
        <dbReference type="ARBA" id="ARBA00004236"/>
    </source>
</evidence>
<dbReference type="PANTHER" id="PTHR37461:SF1">
    <property type="entry name" value="ANTI-SIGMA-K FACTOR RSKA"/>
    <property type="match status" value="1"/>
</dbReference>
<dbReference type="Gene3D" id="1.10.10.1320">
    <property type="entry name" value="Anti-sigma factor, zinc-finger domain"/>
    <property type="match status" value="1"/>
</dbReference>
<evidence type="ECO:0000259" key="13">
    <source>
        <dbReference type="Pfam" id="PF10099"/>
    </source>
</evidence>
<name>A0ABP5BAN0_9MICO</name>
<dbReference type="RefSeq" id="WP_248152361.1">
    <property type="nucleotide sequence ID" value="NZ_BAAAOF010000008.1"/>
</dbReference>
<evidence type="ECO:0000256" key="7">
    <source>
        <dbReference type="ARBA" id="ARBA00023136"/>
    </source>
</evidence>
<evidence type="ECO:0000313" key="15">
    <source>
        <dbReference type="Proteomes" id="UP001501343"/>
    </source>
</evidence>
<evidence type="ECO:0000256" key="1">
    <source>
        <dbReference type="ARBA" id="ARBA00004167"/>
    </source>
</evidence>
<evidence type="ECO:0000256" key="9">
    <source>
        <dbReference type="ARBA" id="ARBA00029829"/>
    </source>
</evidence>
<evidence type="ECO:0000256" key="5">
    <source>
        <dbReference type="ARBA" id="ARBA00022989"/>
    </source>
</evidence>
<dbReference type="EMBL" id="BAAAOF010000008">
    <property type="protein sequence ID" value="GAA1938940.1"/>
    <property type="molecule type" value="Genomic_DNA"/>
</dbReference>
<gene>
    <name evidence="14" type="ORF">GCM10009775_33830</name>
</gene>
<feature type="region of interest" description="Disordered" evidence="11">
    <location>
        <begin position="283"/>
        <end position="303"/>
    </location>
</feature>
<sequence>MNFEEFADLSAGYALGALSPEDRDAFERALSEHPEWADVVKADAATVTLLAESVTPVAPPLTLRGTLLSQIASTPQDAPEEASTPAAADAPIVPPLPPLPQNVVLVETQPIETVDDVIPAAPTPDAPITDETRSVEPAPNTAMMQAVSRRNWTRGLLGLAASLILLVVIGFGAASLGQWLNRPPAVVALAEIESAPDALSATAEVAGGGTATAHWSESLGKAVLVTDGLASIPTGETFEMWFVREDGTPVSAGTFDASGPTSTTTLLDEPMQAGDTIAITVEQAGGSPSGTPTTEPIVAIPTA</sequence>
<evidence type="ECO:0000256" key="12">
    <source>
        <dbReference type="SAM" id="Phobius"/>
    </source>
</evidence>
<dbReference type="Proteomes" id="UP001501343">
    <property type="component" value="Unassembled WGS sequence"/>
</dbReference>
<protein>
    <recommendedName>
        <fullName evidence="10">Regulator of SigK</fullName>
    </recommendedName>
    <alternativeName>
        <fullName evidence="9">Sigma-K anti-sigma factor RskA</fullName>
    </alternativeName>
</protein>
<reference evidence="15" key="1">
    <citation type="journal article" date="2019" name="Int. J. Syst. Evol. Microbiol.">
        <title>The Global Catalogue of Microorganisms (GCM) 10K type strain sequencing project: providing services to taxonomists for standard genome sequencing and annotation.</title>
        <authorList>
            <consortium name="The Broad Institute Genomics Platform"/>
            <consortium name="The Broad Institute Genome Sequencing Center for Infectious Disease"/>
            <person name="Wu L."/>
            <person name="Ma J."/>
        </authorList>
    </citation>
    <scope>NUCLEOTIDE SEQUENCE [LARGE SCALE GENOMIC DNA]</scope>
    <source>
        <strain evidence="15">JCM 14900</strain>
    </source>
</reference>
<organism evidence="14 15">
    <name type="scientific">Microbacterium aoyamense</name>
    <dbReference type="NCBI Taxonomy" id="344166"/>
    <lineage>
        <taxon>Bacteria</taxon>
        <taxon>Bacillati</taxon>
        <taxon>Actinomycetota</taxon>
        <taxon>Actinomycetes</taxon>
        <taxon>Micrococcales</taxon>
        <taxon>Microbacteriaceae</taxon>
        <taxon>Microbacterium</taxon>
    </lineage>
</organism>
<accession>A0ABP5BAN0</accession>
<keyword evidence="3" id="KW-1003">Cell membrane</keyword>
<evidence type="ECO:0000256" key="11">
    <source>
        <dbReference type="SAM" id="MobiDB-lite"/>
    </source>
</evidence>
<evidence type="ECO:0000256" key="3">
    <source>
        <dbReference type="ARBA" id="ARBA00022475"/>
    </source>
</evidence>
<feature type="transmembrane region" description="Helical" evidence="12">
    <location>
        <begin position="156"/>
        <end position="180"/>
    </location>
</feature>
<evidence type="ECO:0000256" key="10">
    <source>
        <dbReference type="ARBA" id="ARBA00030803"/>
    </source>
</evidence>